<evidence type="ECO:0000313" key="1">
    <source>
        <dbReference type="EMBL" id="ODN04814.1"/>
    </source>
</evidence>
<accession>A0A1D2NHR8</accession>
<dbReference type="AlphaFoldDB" id="A0A1D2NHR8"/>
<gene>
    <name evidence="1" type="ORF">Ocin01_01871</name>
</gene>
<organism evidence="1 2">
    <name type="scientific">Orchesella cincta</name>
    <name type="common">Springtail</name>
    <name type="synonym">Podura cincta</name>
    <dbReference type="NCBI Taxonomy" id="48709"/>
    <lineage>
        <taxon>Eukaryota</taxon>
        <taxon>Metazoa</taxon>
        <taxon>Ecdysozoa</taxon>
        <taxon>Arthropoda</taxon>
        <taxon>Hexapoda</taxon>
        <taxon>Collembola</taxon>
        <taxon>Entomobryomorpha</taxon>
        <taxon>Entomobryoidea</taxon>
        <taxon>Orchesellidae</taxon>
        <taxon>Orchesellinae</taxon>
        <taxon>Orchesella</taxon>
    </lineage>
</organism>
<comment type="caution">
    <text evidence="1">The sequence shown here is derived from an EMBL/GenBank/DDBJ whole genome shotgun (WGS) entry which is preliminary data.</text>
</comment>
<keyword evidence="2" id="KW-1185">Reference proteome</keyword>
<dbReference type="EMBL" id="LJIJ01000036">
    <property type="protein sequence ID" value="ODN04814.1"/>
    <property type="molecule type" value="Genomic_DNA"/>
</dbReference>
<reference evidence="1 2" key="1">
    <citation type="journal article" date="2016" name="Genome Biol. Evol.">
        <title>Gene Family Evolution Reflects Adaptation to Soil Environmental Stressors in the Genome of the Collembolan Orchesella cincta.</title>
        <authorList>
            <person name="Faddeeva-Vakhrusheva A."/>
            <person name="Derks M.F."/>
            <person name="Anvar S.Y."/>
            <person name="Agamennone V."/>
            <person name="Suring W."/>
            <person name="Smit S."/>
            <person name="van Straalen N.M."/>
            <person name="Roelofs D."/>
        </authorList>
    </citation>
    <scope>NUCLEOTIDE SEQUENCE [LARGE SCALE GENOMIC DNA]</scope>
    <source>
        <tissue evidence="1">Mixed pool</tissue>
    </source>
</reference>
<proteinExistence type="predicted"/>
<protein>
    <submittedName>
        <fullName evidence="1">Uncharacterized protein</fullName>
    </submittedName>
</protein>
<name>A0A1D2NHR8_ORCCI</name>
<evidence type="ECO:0000313" key="2">
    <source>
        <dbReference type="Proteomes" id="UP000094527"/>
    </source>
</evidence>
<dbReference type="Proteomes" id="UP000094527">
    <property type="component" value="Unassembled WGS sequence"/>
</dbReference>
<sequence length="88" mass="10147">MTIPTKIFAVIWTLLLGISLYSTVWLALMSVDTTEARPNPMIRSRTRMFEKARHARHKQFVNSNIDDFPLICPAGQVRGHNNKCHPVW</sequence>